<protein>
    <submittedName>
        <fullName evidence="2">Uncharacterized protein</fullName>
    </submittedName>
</protein>
<organism evidence="2 3">
    <name type="scientific">Candidatus Nealsonbacteria bacterium RIFOXYB1_FULL_40_15</name>
    <dbReference type="NCBI Taxonomy" id="1801677"/>
    <lineage>
        <taxon>Bacteria</taxon>
        <taxon>Candidatus Nealsoniibacteriota</taxon>
    </lineage>
</organism>
<feature type="compositionally biased region" description="Basic and acidic residues" evidence="1">
    <location>
        <begin position="166"/>
        <end position="179"/>
    </location>
</feature>
<gene>
    <name evidence="2" type="ORF">A2365_00135</name>
</gene>
<proteinExistence type="predicted"/>
<comment type="caution">
    <text evidence="2">The sequence shown here is derived from an EMBL/GenBank/DDBJ whole genome shotgun (WGS) entry which is preliminary data.</text>
</comment>
<reference evidence="2 3" key="1">
    <citation type="journal article" date="2016" name="Nat. Commun.">
        <title>Thousands of microbial genomes shed light on interconnected biogeochemical processes in an aquifer system.</title>
        <authorList>
            <person name="Anantharaman K."/>
            <person name="Brown C.T."/>
            <person name="Hug L.A."/>
            <person name="Sharon I."/>
            <person name="Castelle C.J."/>
            <person name="Probst A.J."/>
            <person name="Thomas B.C."/>
            <person name="Singh A."/>
            <person name="Wilkins M.J."/>
            <person name="Karaoz U."/>
            <person name="Brodie E.L."/>
            <person name="Williams K.H."/>
            <person name="Hubbard S.S."/>
            <person name="Banfield J.F."/>
        </authorList>
    </citation>
    <scope>NUCLEOTIDE SEQUENCE [LARGE SCALE GENOMIC DNA]</scope>
</reference>
<feature type="region of interest" description="Disordered" evidence="1">
    <location>
        <begin position="166"/>
        <end position="189"/>
    </location>
</feature>
<evidence type="ECO:0000313" key="2">
    <source>
        <dbReference type="EMBL" id="OGZ27330.1"/>
    </source>
</evidence>
<evidence type="ECO:0000313" key="3">
    <source>
        <dbReference type="Proteomes" id="UP000177740"/>
    </source>
</evidence>
<sequence length="277" mass="31961">MQNENLKNNLYDDPRQGVDTVHGQPEVVHGQSMDREGVVHGQTEVVHRQNSFVHGQGGRQPYFVHGQKEIVHGQSMDKEDLVYGQKEYLSMVKSAEYSGLSEKTLRRRIREILIPLGLDWKSSQEEIYQKTRKLKKVNVRKNILGFSSFDWELSSAWLDELKDASSSKPEDLSMDKNESVHGQPIDGDGVVHGQKEEPIRAEFMASPPALNRVDLEMIEIDGRKYTKEHLEDILESYKEEKETRKTMMELQKQINVVMAQMGQIQKMLLLKKPEEEE</sequence>
<evidence type="ECO:0000256" key="1">
    <source>
        <dbReference type="SAM" id="MobiDB-lite"/>
    </source>
</evidence>
<dbReference type="EMBL" id="MHMM01000007">
    <property type="protein sequence ID" value="OGZ27330.1"/>
    <property type="molecule type" value="Genomic_DNA"/>
</dbReference>
<accession>A0A1G2EPS0</accession>
<dbReference type="Proteomes" id="UP000177740">
    <property type="component" value="Unassembled WGS sequence"/>
</dbReference>
<name>A0A1G2EPS0_9BACT</name>
<dbReference type="STRING" id="1801677.A2365_00135"/>
<dbReference type="AlphaFoldDB" id="A0A1G2EPS0"/>